<organism evidence="5 6">
    <name type="scientific">Marinibaculum pumilum</name>
    <dbReference type="NCBI Taxonomy" id="1766165"/>
    <lineage>
        <taxon>Bacteria</taxon>
        <taxon>Pseudomonadati</taxon>
        <taxon>Pseudomonadota</taxon>
        <taxon>Alphaproteobacteria</taxon>
        <taxon>Rhodospirillales</taxon>
        <taxon>Rhodospirillaceae</taxon>
        <taxon>Marinibaculum</taxon>
    </lineage>
</organism>
<dbReference type="PRINTS" id="PR00081">
    <property type="entry name" value="GDHRDH"/>
</dbReference>
<dbReference type="CDD" id="cd05353">
    <property type="entry name" value="hydroxyacyl-CoA-like_DH_SDR_c-like"/>
    <property type="match status" value="1"/>
</dbReference>
<dbReference type="SUPFAM" id="SSF51735">
    <property type="entry name" value="NAD(P)-binding Rossmann-fold domains"/>
    <property type="match status" value="1"/>
</dbReference>
<evidence type="ECO:0000256" key="1">
    <source>
        <dbReference type="ARBA" id="ARBA00006484"/>
    </source>
</evidence>
<gene>
    <name evidence="5" type="ORF">ACFOGJ_06955</name>
</gene>
<dbReference type="SMART" id="SM00822">
    <property type="entry name" value="PKS_KR"/>
    <property type="match status" value="1"/>
</dbReference>
<evidence type="ECO:0000313" key="6">
    <source>
        <dbReference type="Proteomes" id="UP001595528"/>
    </source>
</evidence>
<dbReference type="PRINTS" id="PR00080">
    <property type="entry name" value="SDRFAMILY"/>
</dbReference>
<comment type="caution">
    <text evidence="5">The sequence shown here is derived from an EMBL/GenBank/DDBJ whole genome shotgun (WGS) entry which is preliminary data.</text>
</comment>
<dbReference type="PANTHER" id="PTHR45024">
    <property type="entry name" value="DEHYDROGENASES, SHORT CHAIN"/>
    <property type="match status" value="1"/>
</dbReference>
<keyword evidence="6" id="KW-1185">Reference proteome</keyword>
<dbReference type="Pfam" id="PF00106">
    <property type="entry name" value="adh_short"/>
    <property type="match status" value="1"/>
</dbReference>
<dbReference type="EMBL" id="JBHRTR010000019">
    <property type="protein sequence ID" value="MFC3226960.1"/>
    <property type="molecule type" value="Genomic_DNA"/>
</dbReference>
<proteinExistence type="inferred from homology"/>
<name>A0ABV7KX54_9PROT</name>
<dbReference type="Proteomes" id="UP001595528">
    <property type="component" value="Unassembled WGS sequence"/>
</dbReference>
<dbReference type="Gene3D" id="1.10.287.4290">
    <property type="match status" value="1"/>
</dbReference>
<dbReference type="InterPro" id="IPR002347">
    <property type="entry name" value="SDR_fam"/>
</dbReference>
<evidence type="ECO:0000259" key="4">
    <source>
        <dbReference type="SMART" id="SM00822"/>
    </source>
</evidence>
<dbReference type="InterPro" id="IPR057326">
    <property type="entry name" value="KR_dom"/>
</dbReference>
<dbReference type="EC" id="1.1.1.-" evidence="5"/>
<protein>
    <submittedName>
        <fullName evidence="5">SDR family oxidoreductase</fullName>
        <ecNumber evidence="5">1.1.1.-</ecNumber>
    </submittedName>
</protein>
<evidence type="ECO:0000256" key="2">
    <source>
        <dbReference type="ARBA" id="ARBA00023002"/>
    </source>
</evidence>
<feature type="domain" description="Ketoreductase" evidence="4">
    <location>
        <begin position="8"/>
        <end position="199"/>
    </location>
</feature>
<dbReference type="Gene3D" id="3.40.50.720">
    <property type="entry name" value="NAD(P)-binding Rossmann-like Domain"/>
    <property type="match status" value="1"/>
</dbReference>
<dbReference type="RefSeq" id="WP_379899118.1">
    <property type="nucleotide sequence ID" value="NZ_JBHRTR010000019.1"/>
</dbReference>
<accession>A0ABV7KX54</accession>
<dbReference type="InterPro" id="IPR036291">
    <property type="entry name" value="NAD(P)-bd_dom_sf"/>
</dbReference>
<reference evidence="6" key="1">
    <citation type="journal article" date="2019" name="Int. J. Syst. Evol. Microbiol.">
        <title>The Global Catalogue of Microorganisms (GCM) 10K type strain sequencing project: providing services to taxonomists for standard genome sequencing and annotation.</title>
        <authorList>
            <consortium name="The Broad Institute Genomics Platform"/>
            <consortium name="The Broad Institute Genome Sequencing Center for Infectious Disease"/>
            <person name="Wu L."/>
            <person name="Ma J."/>
        </authorList>
    </citation>
    <scope>NUCLEOTIDE SEQUENCE [LARGE SCALE GENOMIC DNA]</scope>
    <source>
        <strain evidence="6">KCTC 42964</strain>
    </source>
</reference>
<dbReference type="InterPro" id="IPR051687">
    <property type="entry name" value="Peroxisomal_Beta-Oxidation"/>
</dbReference>
<comment type="similarity">
    <text evidence="1 3">Belongs to the short-chain dehydrogenases/reductases (SDR) family.</text>
</comment>
<dbReference type="PANTHER" id="PTHR45024:SF2">
    <property type="entry name" value="SCP2 DOMAIN-CONTAINING PROTEIN"/>
    <property type="match status" value="1"/>
</dbReference>
<dbReference type="GO" id="GO:0016491">
    <property type="term" value="F:oxidoreductase activity"/>
    <property type="evidence" value="ECO:0007669"/>
    <property type="project" value="UniProtKB-KW"/>
</dbReference>
<keyword evidence="2 5" id="KW-0560">Oxidoreductase</keyword>
<sequence>MSISFDGRVAIVTGAGAGLGRSHAMLLASRGAKVVVNDLGGAVDGTSGSAAPADKVVDEIKAAGGEAVANYDSVSDPAGAANIVKTAVDAFGKVDILVNNAGILRDRSFTKMDAETWNAVVAVHLNGTAYVTMAAWPVMRENGYGRIVLTASNSGLYGNFGQANYGAAKAGMVGLMNVLKQEGRKYNILVNTLAPMATTRMTEELMPPEAVKLLQPELVSPGVAYLCSETNEESGIVLSAGGGYFARIQVMGSEGVFMEPGTEVTPEMVADQFAKICDMSNAQNFDSSTAELQYLFSKQIKGGVGHSHFS</sequence>
<evidence type="ECO:0000313" key="5">
    <source>
        <dbReference type="EMBL" id="MFC3226960.1"/>
    </source>
</evidence>
<evidence type="ECO:0000256" key="3">
    <source>
        <dbReference type="RuleBase" id="RU000363"/>
    </source>
</evidence>